<dbReference type="Proteomes" id="UP000702425">
    <property type="component" value="Unassembled WGS sequence"/>
</dbReference>
<accession>A0ABX2CW70</accession>
<keyword evidence="1" id="KW-0732">Signal</keyword>
<evidence type="ECO:0000313" key="2">
    <source>
        <dbReference type="EMBL" id="NQE33853.1"/>
    </source>
</evidence>
<evidence type="ECO:0000313" key="3">
    <source>
        <dbReference type="Proteomes" id="UP000702425"/>
    </source>
</evidence>
<reference evidence="2 3" key="1">
    <citation type="journal article" date="2020" name="Sci. Rep.">
        <title>A novel cyanobacterial geosmin producer, revising GeoA distribution and dispersion patterns in Bacteria.</title>
        <authorList>
            <person name="Churro C."/>
            <person name="Semedo-Aguiar A.P."/>
            <person name="Silva A.D."/>
            <person name="Pereira-Leal J.B."/>
            <person name="Leite R.B."/>
        </authorList>
    </citation>
    <scope>NUCLEOTIDE SEQUENCE [LARGE SCALE GENOMIC DNA]</scope>
    <source>
        <strain evidence="2 3">IPMA8</strain>
    </source>
</reference>
<feature type="signal peptide" evidence="1">
    <location>
        <begin position="1"/>
        <end position="19"/>
    </location>
</feature>
<feature type="chain" id="PRO_5046915433" evidence="1">
    <location>
        <begin position="20"/>
        <end position="139"/>
    </location>
</feature>
<sequence length="139" mass="14822">MRSLVLTIALMCLATPAVATTCEESFQKKGDFLNGAAFSARVQVEGLSIERAFSLLRPILAREGIKTLSTDLNLGVMKAENPATAFQRALPIDVFASMDGNLLNVEMIFTLPSGVGASKDTVKGYLCGALNQLVPQTTK</sequence>
<organism evidence="2 3">
    <name type="scientific">Microcoleus asticus IPMA8</name>
    <dbReference type="NCBI Taxonomy" id="2563858"/>
    <lineage>
        <taxon>Bacteria</taxon>
        <taxon>Bacillati</taxon>
        <taxon>Cyanobacteriota</taxon>
        <taxon>Cyanophyceae</taxon>
        <taxon>Oscillatoriophycideae</taxon>
        <taxon>Oscillatoriales</taxon>
        <taxon>Microcoleaceae</taxon>
        <taxon>Microcoleus</taxon>
        <taxon>Microcoleus asticus</taxon>
    </lineage>
</organism>
<protein>
    <submittedName>
        <fullName evidence="2">Uncharacterized protein</fullName>
    </submittedName>
</protein>
<name>A0ABX2CW70_9CYAN</name>
<dbReference type="EMBL" id="SRRZ01000021">
    <property type="protein sequence ID" value="NQE33853.1"/>
    <property type="molecule type" value="Genomic_DNA"/>
</dbReference>
<evidence type="ECO:0000256" key="1">
    <source>
        <dbReference type="SAM" id="SignalP"/>
    </source>
</evidence>
<proteinExistence type="predicted"/>
<keyword evidence="3" id="KW-1185">Reference proteome</keyword>
<gene>
    <name evidence="2" type="ORF">E5S67_01574</name>
</gene>
<comment type="caution">
    <text evidence="2">The sequence shown here is derived from an EMBL/GenBank/DDBJ whole genome shotgun (WGS) entry which is preliminary data.</text>
</comment>